<dbReference type="SUPFAM" id="SSF46689">
    <property type="entry name" value="Homeodomain-like"/>
    <property type="match status" value="1"/>
</dbReference>
<protein>
    <submittedName>
        <fullName evidence="4">TetR/AcrR family transcriptional regulator</fullName>
    </submittedName>
</protein>
<proteinExistence type="predicted"/>
<organism evidence="4 5">
    <name type="scientific">Acidilutibacter cellobiosedens</name>
    <dbReference type="NCBI Taxonomy" id="2507161"/>
    <lineage>
        <taxon>Bacteria</taxon>
        <taxon>Bacillati</taxon>
        <taxon>Bacillota</taxon>
        <taxon>Tissierellia</taxon>
        <taxon>Tissierellales</taxon>
        <taxon>Acidilutibacteraceae</taxon>
        <taxon>Acidilutibacter</taxon>
    </lineage>
</organism>
<dbReference type="OrthoDB" id="9785164at2"/>
<name>A0A410QGX0_9FIRM</name>
<dbReference type="Proteomes" id="UP000287969">
    <property type="component" value="Chromosome"/>
</dbReference>
<dbReference type="PANTHER" id="PTHR43479">
    <property type="entry name" value="ACREF/ENVCD OPERON REPRESSOR-RELATED"/>
    <property type="match status" value="1"/>
</dbReference>
<evidence type="ECO:0000256" key="2">
    <source>
        <dbReference type="PROSITE-ProRule" id="PRU00335"/>
    </source>
</evidence>
<evidence type="ECO:0000313" key="4">
    <source>
        <dbReference type="EMBL" id="QAT63179.1"/>
    </source>
</evidence>
<dbReference type="PANTHER" id="PTHR43479:SF11">
    <property type="entry name" value="ACREF_ENVCD OPERON REPRESSOR-RELATED"/>
    <property type="match status" value="1"/>
</dbReference>
<sequence>MIVMRKNVKEDIIKATIELINEKGSNIDEITVRDICNRVGIGAGLVNYHFQTKENLIAQCVQKIISDIIKKTGDVYKNLPKMTPEEKLRIMVKYTCSFLETHENISRISIITDLTTINQNDNTSQTLAAYLPLVRQAISDDIDDQEVKQRTYFMLLTLQSLFLRSTLLKKEIGIDFHNQQQRESLVDNIIDFYLNY</sequence>
<keyword evidence="1 2" id="KW-0238">DNA-binding</keyword>
<reference evidence="5" key="1">
    <citation type="submission" date="2019-01" db="EMBL/GenBank/DDBJ databases">
        <title>Draft genomes of a novel of Sporanaerobacter strains.</title>
        <authorList>
            <person name="Ma S."/>
        </authorList>
    </citation>
    <scope>NUCLEOTIDE SEQUENCE [LARGE SCALE GENOMIC DNA]</scope>
    <source>
        <strain evidence="5">NJN-17</strain>
    </source>
</reference>
<gene>
    <name evidence="4" type="ORF">EQM13_17210</name>
</gene>
<feature type="DNA-binding region" description="H-T-H motif" evidence="2">
    <location>
        <begin position="31"/>
        <end position="50"/>
    </location>
</feature>
<feature type="domain" description="HTH tetR-type" evidence="3">
    <location>
        <begin position="6"/>
        <end position="68"/>
    </location>
</feature>
<accession>A0A410QGX0</accession>
<evidence type="ECO:0000256" key="1">
    <source>
        <dbReference type="ARBA" id="ARBA00023125"/>
    </source>
</evidence>
<dbReference type="PROSITE" id="PS50977">
    <property type="entry name" value="HTH_TETR_2"/>
    <property type="match status" value="1"/>
</dbReference>
<keyword evidence="5" id="KW-1185">Reference proteome</keyword>
<dbReference type="KEGG" id="spoa:EQM13_17210"/>
<dbReference type="EMBL" id="CP035282">
    <property type="protein sequence ID" value="QAT63179.1"/>
    <property type="molecule type" value="Genomic_DNA"/>
</dbReference>
<evidence type="ECO:0000259" key="3">
    <source>
        <dbReference type="PROSITE" id="PS50977"/>
    </source>
</evidence>
<evidence type="ECO:0000313" key="5">
    <source>
        <dbReference type="Proteomes" id="UP000287969"/>
    </source>
</evidence>
<dbReference type="AlphaFoldDB" id="A0A410QGX0"/>
<dbReference type="GO" id="GO:0003677">
    <property type="term" value="F:DNA binding"/>
    <property type="evidence" value="ECO:0007669"/>
    <property type="project" value="UniProtKB-UniRule"/>
</dbReference>
<dbReference type="Gene3D" id="1.10.357.10">
    <property type="entry name" value="Tetracycline Repressor, domain 2"/>
    <property type="match status" value="1"/>
</dbReference>
<dbReference type="InterPro" id="IPR009057">
    <property type="entry name" value="Homeodomain-like_sf"/>
</dbReference>
<dbReference type="InterPro" id="IPR001647">
    <property type="entry name" value="HTH_TetR"/>
</dbReference>
<dbReference type="InterPro" id="IPR050624">
    <property type="entry name" value="HTH-type_Tx_Regulator"/>
</dbReference>
<dbReference type="Pfam" id="PF00440">
    <property type="entry name" value="TetR_N"/>
    <property type="match status" value="1"/>
</dbReference>